<dbReference type="EMBL" id="LAVV01014082">
    <property type="protein sequence ID" value="KNZ45057.1"/>
    <property type="molecule type" value="Genomic_DNA"/>
</dbReference>
<keyword evidence="1" id="KW-1133">Transmembrane helix</keyword>
<feature type="transmembrane region" description="Helical" evidence="1">
    <location>
        <begin position="260"/>
        <end position="283"/>
    </location>
</feature>
<evidence type="ECO:0000256" key="1">
    <source>
        <dbReference type="SAM" id="Phobius"/>
    </source>
</evidence>
<keyword evidence="1" id="KW-0812">Transmembrane</keyword>
<dbReference type="AlphaFoldDB" id="A0A0L6U9T9"/>
<proteinExistence type="predicted"/>
<keyword evidence="1" id="KW-0472">Membrane</keyword>
<name>A0A0L6U9T9_9BASI</name>
<feature type="transmembrane region" description="Helical" evidence="1">
    <location>
        <begin position="227"/>
        <end position="248"/>
    </location>
</feature>
<evidence type="ECO:0000313" key="3">
    <source>
        <dbReference type="Proteomes" id="UP000037035"/>
    </source>
</evidence>
<keyword evidence="3" id="KW-1185">Reference proteome</keyword>
<reference evidence="2 3" key="1">
    <citation type="submission" date="2015-08" db="EMBL/GenBank/DDBJ databases">
        <title>Next Generation Sequencing and Analysis of the Genome of Puccinia sorghi L Schw, the Causal Agent of Maize Common Rust.</title>
        <authorList>
            <person name="Rochi L."/>
            <person name="Burguener G."/>
            <person name="Darino M."/>
            <person name="Turjanski A."/>
            <person name="Kreff E."/>
            <person name="Dieguez M.J."/>
            <person name="Sacco F."/>
        </authorList>
    </citation>
    <scope>NUCLEOTIDE SEQUENCE [LARGE SCALE GENOMIC DNA]</scope>
    <source>
        <strain evidence="2 3">RO10H11247</strain>
    </source>
</reference>
<gene>
    <name evidence="2" type="ORF">VP01_852g2</name>
</gene>
<dbReference type="Proteomes" id="UP000037035">
    <property type="component" value="Unassembled WGS sequence"/>
</dbReference>
<feature type="transmembrane region" description="Helical" evidence="1">
    <location>
        <begin position="171"/>
        <end position="188"/>
    </location>
</feature>
<comment type="caution">
    <text evidence="2">The sequence shown here is derived from an EMBL/GenBank/DDBJ whole genome shotgun (WGS) entry which is preliminary data.</text>
</comment>
<organism evidence="2 3">
    <name type="scientific">Puccinia sorghi</name>
    <dbReference type="NCBI Taxonomy" id="27349"/>
    <lineage>
        <taxon>Eukaryota</taxon>
        <taxon>Fungi</taxon>
        <taxon>Dikarya</taxon>
        <taxon>Basidiomycota</taxon>
        <taxon>Pucciniomycotina</taxon>
        <taxon>Pucciniomycetes</taxon>
        <taxon>Pucciniales</taxon>
        <taxon>Pucciniaceae</taxon>
        <taxon>Puccinia</taxon>
    </lineage>
</organism>
<dbReference type="VEuPathDB" id="FungiDB:VP01_852g2"/>
<accession>A0A0L6U9T9</accession>
<protein>
    <submittedName>
        <fullName evidence="2">Uncharacterized protein</fullName>
    </submittedName>
</protein>
<sequence length="526" mass="59233">MVVDVWHWIRGEPIRTRRERGEVRSTGPSKWSLGLLIHLVANGIPPCSCTFSTIAAEDEAPLVGSLSDFVVKNDQKENDEPEPPPLDLSAQESQRIFDLKIQSCSLKTTRPYCVFLFSFCFTCPCPSLPIRQPTYFLKSTNRPLNSTTSALSTYPGTLAVIPHQLGENRRWILFFSVSILFLFNLFFCQTQCPCSLSLSLLLPKINSSCSHTQISCFLSYSFYGSDCLYFSAFWLSASGASGFFLFFFKEENILEVDLDFIIIDIRRIICSYIVFICGCRGSASRSNRGRFRMTGGEDHMCLLQGIVVYAKEITVSISGWGNDLNKGGGTYWHPWFCICSNHQSWVLPLIDMLYRGKPLPENEWVTGISGGKKMVRKKSVRNPQAFFGLASRKKRVGTGEKFQKNKIITPPKKGRFITVNLILIEPLCFKLLKLPHDSRLPCKIPYSNPELPSHVSSNSNGREIAVSLLFINSQIYISAIGWVDQPPCGFSRARSARALTDCSIRCGLRMLNRNAILIENGWRNNG</sequence>
<evidence type="ECO:0000313" key="2">
    <source>
        <dbReference type="EMBL" id="KNZ45057.1"/>
    </source>
</evidence>